<accession>A0ABX3MI28</accession>
<evidence type="ECO:0000313" key="3">
    <source>
        <dbReference type="Proteomes" id="UP000242224"/>
    </source>
</evidence>
<organism evidence="2 3">
    <name type="scientific">Thioclava marina</name>
    <dbReference type="NCBI Taxonomy" id="1915077"/>
    <lineage>
        <taxon>Bacteria</taxon>
        <taxon>Pseudomonadati</taxon>
        <taxon>Pseudomonadota</taxon>
        <taxon>Alphaproteobacteria</taxon>
        <taxon>Rhodobacterales</taxon>
        <taxon>Paracoccaceae</taxon>
        <taxon>Thioclava</taxon>
    </lineage>
</organism>
<evidence type="ECO:0000259" key="1">
    <source>
        <dbReference type="SMART" id="SM00953"/>
    </source>
</evidence>
<dbReference type="Pfam" id="PF08808">
    <property type="entry name" value="RES"/>
    <property type="match status" value="1"/>
</dbReference>
<comment type="caution">
    <text evidence="2">The sequence shown here is derived from an EMBL/GenBank/DDBJ whole genome shotgun (WGS) entry which is preliminary data.</text>
</comment>
<gene>
    <name evidence="2" type="ORF">BMG00_15305</name>
</gene>
<proteinExistence type="predicted"/>
<name>A0ABX3MI28_9RHOB</name>
<dbReference type="Proteomes" id="UP000242224">
    <property type="component" value="Unassembled WGS sequence"/>
</dbReference>
<reference evidence="2 3" key="1">
    <citation type="submission" date="2016-11" db="EMBL/GenBank/DDBJ databases">
        <title>A multilocus sequence analysis scheme for characterization of bacteria in the genus Thioclava.</title>
        <authorList>
            <person name="Liu Y."/>
            <person name="Shao Z."/>
        </authorList>
    </citation>
    <scope>NUCLEOTIDE SEQUENCE [LARGE SCALE GENOMIC DNA]</scope>
    <source>
        <strain evidence="2 3">11.10-0-13</strain>
    </source>
</reference>
<keyword evidence="3" id="KW-1185">Reference proteome</keyword>
<protein>
    <recommendedName>
        <fullName evidence="1">RES domain-containing protein</fullName>
    </recommendedName>
</protein>
<dbReference type="EMBL" id="MPZS01000003">
    <property type="protein sequence ID" value="OOY11105.1"/>
    <property type="molecule type" value="Genomic_DNA"/>
</dbReference>
<dbReference type="InterPro" id="IPR014914">
    <property type="entry name" value="RES_dom"/>
</dbReference>
<sequence>MISFNGTVWRILSADRVVQVLEPARHPEGRFHHSGQPALYASLSAEGAAVALRRYVRAGDPPRVIVPLRITAEKMVDLRGTPDQAAASIVWQDGRAAGAPSPTWVFSDGARSAGAQGLIYASRSRPELSHLVLFEITAETVTQDGTAPPWQPPYPVPEM</sequence>
<dbReference type="SMART" id="SM00953">
    <property type="entry name" value="RES"/>
    <property type="match status" value="1"/>
</dbReference>
<dbReference type="RefSeq" id="WP_245795057.1">
    <property type="nucleotide sequence ID" value="NZ_MPZS01000003.1"/>
</dbReference>
<feature type="domain" description="RES" evidence="1">
    <location>
        <begin position="23"/>
        <end position="143"/>
    </location>
</feature>
<evidence type="ECO:0000313" key="2">
    <source>
        <dbReference type="EMBL" id="OOY11105.1"/>
    </source>
</evidence>